<dbReference type="Gene3D" id="3.40.50.410">
    <property type="entry name" value="von Willebrand factor, type A domain"/>
    <property type="match status" value="1"/>
</dbReference>
<name>A0A0M0HUW3_9VIBR</name>
<organism evidence="2 3">
    <name type="scientific">Vibrio hepatarius</name>
    <dbReference type="NCBI Taxonomy" id="171383"/>
    <lineage>
        <taxon>Bacteria</taxon>
        <taxon>Pseudomonadati</taxon>
        <taxon>Pseudomonadota</taxon>
        <taxon>Gammaproteobacteria</taxon>
        <taxon>Vibrionales</taxon>
        <taxon>Vibrionaceae</taxon>
        <taxon>Vibrio</taxon>
        <taxon>Vibrio oreintalis group</taxon>
    </lineage>
</organism>
<evidence type="ECO:0000313" key="3">
    <source>
        <dbReference type="Proteomes" id="UP000037530"/>
    </source>
</evidence>
<dbReference type="RefSeq" id="WP_053411020.1">
    <property type="nucleotide sequence ID" value="NZ_DAIPHI010000014.1"/>
</dbReference>
<dbReference type="InterPro" id="IPR036465">
    <property type="entry name" value="vWFA_dom_sf"/>
</dbReference>
<dbReference type="SUPFAM" id="SSF53300">
    <property type="entry name" value="vWA-like"/>
    <property type="match status" value="1"/>
</dbReference>
<evidence type="ECO:0000256" key="1">
    <source>
        <dbReference type="SAM" id="Phobius"/>
    </source>
</evidence>
<dbReference type="Proteomes" id="UP000037530">
    <property type="component" value="Unassembled WGS sequence"/>
</dbReference>
<protein>
    <submittedName>
        <fullName evidence="2">Pilus assembly protein TadG</fullName>
    </submittedName>
</protein>
<keyword evidence="1" id="KW-0812">Transmembrane</keyword>
<sequence>MTALSTFVVARRHQLGVVSVSAAIFLAGMLTFFSFVLLVVVTSTTDSRLSMLADAVLYSSSDSVSADQDANQLLHANINDETTSLAAPRSRLDKRDGLTTTTVTGKVKASELVLNEELISGDLRIRHQAASRLHQTTLEIVIMLDVSGSMEGAPMTQAIDGLRDFADILYAEERRNLSKTISIVPATGLVNVGWRPNFLKSDAVAIPRSLRPLAKEQGWKNLLSPTVPGRWREAMCMQLPEVQSDLTAPNLLSPNWIRSLELGPRQQNIRFYLETQLKPPPAATYKNGMPLHSYIPSENSPYNPQWKHIHALFDSFDCGVSSIQAYMSNYREFIDGLKTLYPEMNTNNAEGVMWAWRLLSPEWRGEWDRTKSELPRDYGLKSNKKVMVLFTDGDHLVDPEVRDRKQVMLCREMKRKGIEIIAVDFNNRSPSMKSCASPGAYHQASTRTIRNVLQQVATTLNKIELVE</sequence>
<comment type="caution">
    <text evidence="2">The sequence shown here is derived from an EMBL/GenBank/DDBJ whole genome shotgun (WGS) entry which is preliminary data.</text>
</comment>
<feature type="transmembrane region" description="Helical" evidence="1">
    <location>
        <begin position="20"/>
        <end position="41"/>
    </location>
</feature>
<accession>A0A0M0HUW3</accession>
<keyword evidence="3" id="KW-1185">Reference proteome</keyword>
<keyword evidence="1" id="KW-0472">Membrane</keyword>
<dbReference type="STRING" id="171383.AKJ31_21195"/>
<dbReference type="OrthoDB" id="8988761at2"/>
<proteinExistence type="predicted"/>
<dbReference type="EMBL" id="LHPI01000035">
    <property type="protein sequence ID" value="KOO05662.1"/>
    <property type="molecule type" value="Genomic_DNA"/>
</dbReference>
<reference evidence="3" key="1">
    <citation type="submission" date="2015-08" db="EMBL/GenBank/DDBJ databases">
        <title>Vibrio galatheae sp. nov., a novel member of the Vibrionaceae family isolated from the Solomon Islands.</title>
        <authorList>
            <person name="Giubergia S."/>
            <person name="Machado H."/>
            <person name="Mateiu R.V."/>
            <person name="Gram L."/>
        </authorList>
    </citation>
    <scope>NUCLEOTIDE SEQUENCE [LARGE SCALE GENOMIC DNA]</scope>
    <source>
        <strain evidence="3">DSM 19134</strain>
    </source>
</reference>
<gene>
    <name evidence="2" type="ORF">AKJ31_21195</name>
</gene>
<dbReference type="PATRIC" id="fig|171383.3.peg.4326"/>
<keyword evidence="1" id="KW-1133">Transmembrane helix</keyword>
<dbReference type="AlphaFoldDB" id="A0A0M0HUW3"/>
<evidence type="ECO:0000313" key="2">
    <source>
        <dbReference type="EMBL" id="KOO05662.1"/>
    </source>
</evidence>